<evidence type="ECO:0000313" key="1">
    <source>
        <dbReference type="EMBL" id="OHA42979.1"/>
    </source>
</evidence>
<name>A0A1G2P5K4_9BACT</name>
<evidence type="ECO:0000313" key="2">
    <source>
        <dbReference type="Proteomes" id="UP000177269"/>
    </source>
</evidence>
<dbReference type="EMBL" id="MHSK01000002">
    <property type="protein sequence ID" value="OHA42979.1"/>
    <property type="molecule type" value="Genomic_DNA"/>
</dbReference>
<comment type="caution">
    <text evidence="1">The sequence shown here is derived from an EMBL/GenBank/DDBJ whole genome shotgun (WGS) entry which is preliminary data.</text>
</comment>
<proteinExistence type="predicted"/>
<sequence length="69" mass="7783">MLVKIVSAPKSLDLNGIIQVSVAQIRKGITVNDPENGILYLPNYWNEEDIKKLEEFTGITLEKIPQEQS</sequence>
<dbReference type="Proteomes" id="UP000177269">
    <property type="component" value="Unassembled WGS sequence"/>
</dbReference>
<protein>
    <submittedName>
        <fullName evidence="1">Uncharacterized protein</fullName>
    </submittedName>
</protein>
<organism evidence="1 2">
    <name type="scientific">Candidatus Taylorbacteria bacterium RIFCSPLOWO2_12_FULL_43_20</name>
    <dbReference type="NCBI Taxonomy" id="1802332"/>
    <lineage>
        <taxon>Bacteria</taxon>
        <taxon>Candidatus Tayloriibacteriota</taxon>
    </lineage>
</organism>
<reference evidence="1 2" key="1">
    <citation type="journal article" date="2016" name="Nat. Commun.">
        <title>Thousands of microbial genomes shed light on interconnected biogeochemical processes in an aquifer system.</title>
        <authorList>
            <person name="Anantharaman K."/>
            <person name="Brown C.T."/>
            <person name="Hug L.A."/>
            <person name="Sharon I."/>
            <person name="Castelle C.J."/>
            <person name="Probst A.J."/>
            <person name="Thomas B.C."/>
            <person name="Singh A."/>
            <person name="Wilkins M.J."/>
            <person name="Karaoz U."/>
            <person name="Brodie E.L."/>
            <person name="Williams K.H."/>
            <person name="Hubbard S.S."/>
            <person name="Banfield J.F."/>
        </authorList>
    </citation>
    <scope>NUCLEOTIDE SEQUENCE [LARGE SCALE GENOMIC DNA]</scope>
</reference>
<dbReference type="AlphaFoldDB" id="A0A1G2P5K4"/>
<accession>A0A1G2P5K4</accession>
<gene>
    <name evidence="1" type="ORF">A3G52_01930</name>
</gene>